<name>A0ABP0TJN7_9BRYO</name>
<gene>
    <name evidence="5" type="ORF">CSSPTR1EN2_LOCUS4092</name>
</gene>
<accession>A0ABP0TJN7</accession>
<dbReference type="Pfam" id="PF12697">
    <property type="entry name" value="Abhydrolase_6"/>
    <property type="match status" value="1"/>
</dbReference>
<dbReference type="EMBL" id="OZ019903">
    <property type="protein sequence ID" value="CAK9197674.1"/>
    <property type="molecule type" value="Genomic_DNA"/>
</dbReference>
<keyword evidence="6" id="KW-1185">Reference proteome</keyword>
<protein>
    <recommendedName>
        <fullName evidence="4">AB hydrolase-1 domain-containing protein</fullName>
    </recommendedName>
</protein>
<dbReference type="PANTHER" id="PTHR43248">
    <property type="entry name" value="2-SUCCINYL-6-HYDROXY-2,4-CYCLOHEXADIENE-1-CARBOXYLATE SYNTHASE"/>
    <property type="match status" value="1"/>
</dbReference>
<sequence length="420" mass="46211">MASLACSSSISGTHLLPTALAPAYSLRSCKISFRRSVESGSRRSGLFDASNNTGHWILQRVRQYATVQAAATAKNDTTATTGRTAPIPPPSRVNVSPHGLSPPIVHRPGQIKGEGEGKRTILASDEMIFKAKEGGKLQTVMIVHGILGAARNWRMFSKRVANYMLEETPCQYGWRMVMVDLRNHGNSATLPGLKAPHDIPATARDLANFIEAEGKAPDVLIAHALGGKVALDFVQNVTAGTYGSAALLPKQLWVLESPPGPMTSEKAEGDMERVLEAVQPLKEPLPTRKWLSDKIVELGFNAGLAHWLGTQLKRINPDAEEMEWVFNIKECYEMLQSNRRLDYWSVLENPLPQGLHIAFVRAGRSERMTPDEGIERLEAAASKHPDNLSFHTLPNAGHWLHTENISGFIRIVNPYLSKLQ</sequence>
<dbReference type="SUPFAM" id="SSF53474">
    <property type="entry name" value="alpha/beta-Hydrolases"/>
    <property type="match status" value="1"/>
</dbReference>
<keyword evidence="2" id="KW-0378">Hydrolase</keyword>
<evidence type="ECO:0000256" key="2">
    <source>
        <dbReference type="ARBA" id="ARBA00022801"/>
    </source>
</evidence>
<dbReference type="InterPro" id="IPR000073">
    <property type="entry name" value="AB_hydrolase_1"/>
</dbReference>
<organism evidence="5 6">
    <name type="scientific">Sphagnum troendelagicum</name>
    <dbReference type="NCBI Taxonomy" id="128251"/>
    <lineage>
        <taxon>Eukaryota</taxon>
        <taxon>Viridiplantae</taxon>
        <taxon>Streptophyta</taxon>
        <taxon>Embryophyta</taxon>
        <taxon>Bryophyta</taxon>
        <taxon>Sphagnophytina</taxon>
        <taxon>Sphagnopsida</taxon>
        <taxon>Sphagnales</taxon>
        <taxon>Sphagnaceae</taxon>
        <taxon>Sphagnum</taxon>
    </lineage>
</organism>
<dbReference type="PANTHER" id="PTHR43248:SF3">
    <property type="entry name" value="AB HYDROLASE-1 DOMAIN-CONTAINING PROTEIN"/>
    <property type="match status" value="1"/>
</dbReference>
<dbReference type="Gene3D" id="3.40.50.1820">
    <property type="entry name" value="alpha/beta hydrolase"/>
    <property type="match status" value="1"/>
</dbReference>
<feature type="region of interest" description="Disordered" evidence="3">
    <location>
        <begin position="72"/>
        <end position="114"/>
    </location>
</feature>
<evidence type="ECO:0000256" key="3">
    <source>
        <dbReference type="SAM" id="MobiDB-lite"/>
    </source>
</evidence>
<evidence type="ECO:0000313" key="6">
    <source>
        <dbReference type="Proteomes" id="UP001497512"/>
    </source>
</evidence>
<proteinExistence type="inferred from homology"/>
<feature type="compositionally biased region" description="Low complexity" evidence="3">
    <location>
        <begin position="72"/>
        <end position="85"/>
    </location>
</feature>
<evidence type="ECO:0000256" key="1">
    <source>
        <dbReference type="ARBA" id="ARBA00010088"/>
    </source>
</evidence>
<feature type="domain" description="AB hydrolase-1" evidence="4">
    <location>
        <begin position="142"/>
        <end position="403"/>
    </location>
</feature>
<reference evidence="5" key="1">
    <citation type="submission" date="2024-02" db="EMBL/GenBank/DDBJ databases">
        <authorList>
            <consortium name="ELIXIR-Norway"/>
            <consortium name="Elixir Norway"/>
        </authorList>
    </citation>
    <scope>NUCLEOTIDE SEQUENCE</scope>
</reference>
<dbReference type="InterPro" id="IPR051601">
    <property type="entry name" value="Serine_prot/Carboxylest_S33"/>
</dbReference>
<evidence type="ECO:0000313" key="5">
    <source>
        <dbReference type="EMBL" id="CAK9197674.1"/>
    </source>
</evidence>
<comment type="similarity">
    <text evidence="1">Belongs to the peptidase S33 family.</text>
</comment>
<dbReference type="Proteomes" id="UP001497512">
    <property type="component" value="Chromosome 11"/>
</dbReference>
<dbReference type="InterPro" id="IPR029058">
    <property type="entry name" value="AB_hydrolase_fold"/>
</dbReference>
<evidence type="ECO:0000259" key="4">
    <source>
        <dbReference type="Pfam" id="PF12697"/>
    </source>
</evidence>